<dbReference type="RefSeq" id="WP_211604321.1">
    <property type="nucleotide sequence ID" value="NZ_JAGSNF010000024.1"/>
</dbReference>
<evidence type="ECO:0000313" key="5">
    <source>
        <dbReference type="Proteomes" id="UP000677016"/>
    </source>
</evidence>
<feature type="chain" id="PRO_5039519530" evidence="3">
    <location>
        <begin position="20"/>
        <end position="232"/>
    </location>
</feature>
<evidence type="ECO:0000256" key="2">
    <source>
        <dbReference type="SAM" id="MobiDB-lite"/>
    </source>
</evidence>
<sequence length="232" mass="23059">MAAGVAVVLGLGIAAAAAAGRGEPVAMPTPEVSSSSVPSASASPSPEVSADGPSEGEGSRDPAAGEAHDATSNDASIPVPASGAEVAAGDRPVEVVIPAIGVRSSLVDLGIAGDGTMQVPSDFARAGWLTAAPAPGQRGPAVIAGHVDSHEGPAVFFRLSELVAGDEVRVVQADGDVVSFTVRGKESFAKDEFPTDRVYGPVPGPVLRLITCSGEVDPVSGHYVDNTVVFAS</sequence>
<gene>
    <name evidence="4" type="ORF">KC207_15960</name>
</gene>
<dbReference type="NCBIfam" id="NF033748">
    <property type="entry name" value="class_F_sortase"/>
    <property type="match status" value="1"/>
</dbReference>
<evidence type="ECO:0000313" key="4">
    <source>
        <dbReference type="EMBL" id="MBR7744792.1"/>
    </source>
</evidence>
<dbReference type="InterPro" id="IPR042001">
    <property type="entry name" value="Sortase_F"/>
</dbReference>
<feature type="compositionally biased region" description="Low complexity" evidence="2">
    <location>
        <begin position="30"/>
        <end position="50"/>
    </location>
</feature>
<dbReference type="Pfam" id="PF04203">
    <property type="entry name" value="Sortase"/>
    <property type="match status" value="1"/>
</dbReference>
<keyword evidence="1" id="KW-0378">Hydrolase</keyword>
<protein>
    <submittedName>
        <fullName evidence="4">Class F sortase</fullName>
    </submittedName>
</protein>
<feature type="signal peptide" evidence="3">
    <location>
        <begin position="1"/>
        <end position="19"/>
    </location>
</feature>
<dbReference type="EMBL" id="JAGSNF010000024">
    <property type="protein sequence ID" value="MBR7744792.1"/>
    <property type="molecule type" value="Genomic_DNA"/>
</dbReference>
<dbReference type="AlphaFoldDB" id="A0A941DEE7"/>
<dbReference type="InterPro" id="IPR023365">
    <property type="entry name" value="Sortase_dom-sf"/>
</dbReference>
<accession>A0A941DEE7</accession>
<dbReference type="Proteomes" id="UP000677016">
    <property type="component" value="Unassembled WGS sequence"/>
</dbReference>
<dbReference type="CDD" id="cd05829">
    <property type="entry name" value="Sortase_F"/>
    <property type="match status" value="1"/>
</dbReference>
<keyword evidence="3" id="KW-0732">Signal</keyword>
<evidence type="ECO:0000256" key="3">
    <source>
        <dbReference type="SAM" id="SignalP"/>
    </source>
</evidence>
<evidence type="ECO:0000256" key="1">
    <source>
        <dbReference type="ARBA" id="ARBA00022801"/>
    </source>
</evidence>
<dbReference type="InterPro" id="IPR005754">
    <property type="entry name" value="Sortase"/>
</dbReference>
<organism evidence="4 5">
    <name type="scientific">Phycicoccus avicenniae</name>
    <dbReference type="NCBI Taxonomy" id="2828860"/>
    <lineage>
        <taxon>Bacteria</taxon>
        <taxon>Bacillati</taxon>
        <taxon>Actinomycetota</taxon>
        <taxon>Actinomycetes</taxon>
        <taxon>Micrococcales</taxon>
        <taxon>Intrasporangiaceae</taxon>
        <taxon>Phycicoccus</taxon>
    </lineage>
</organism>
<keyword evidence="5" id="KW-1185">Reference proteome</keyword>
<reference evidence="4" key="1">
    <citation type="submission" date="2021-04" db="EMBL/GenBank/DDBJ databases">
        <title>Phycicoccus avicenniae sp. nov., a novel endophytic actinomycetes isolated from branch of Avicennia mariana.</title>
        <authorList>
            <person name="Tuo L."/>
        </authorList>
    </citation>
    <scope>NUCLEOTIDE SEQUENCE</scope>
    <source>
        <strain evidence="4">BSK3Z-2</strain>
    </source>
</reference>
<dbReference type="GO" id="GO:0016787">
    <property type="term" value="F:hydrolase activity"/>
    <property type="evidence" value="ECO:0007669"/>
    <property type="project" value="UniProtKB-KW"/>
</dbReference>
<feature type="region of interest" description="Disordered" evidence="2">
    <location>
        <begin position="19"/>
        <end position="85"/>
    </location>
</feature>
<dbReference type="Gene3D" id="2.40.260.10">
    <property type="entry name" value="Sortase"/>
    <property type="match status" value="1"/>
</dbReference>
<name>A0A941DEE7_9MICO</name>
<comment type="caution">
    <text evidence="4">The sequence shown here is derived from an EMBL/GenBank/DDBJ whole genome shotgun (WGS) entry which is preliminary data.</text>
</comment>
<proteinExistence type="predicted"/>
<dbReference type="SUPFAM" id="SSF63817">
    <property type="entry name" value="Sortase"/>
    <property type="match status" value="1"/>
</dbReference>